<accession>B7C9M9</accession>
<sequence>MKPVICEKKTYTVAEIMEILGIGRTAAYDLTKKGLFKVIRVGKLLRINKESFDQWFDSQQ</sequence>
<evidence type="ECO:0000313" key="2">
    <source>
        <dbReference type="EMBL" id="EEC90531.1"/>
    </source>
</evidence>
<reference evidence="2 3" key="1">
    <citation type="submission" date="2008-10" db="EMBL/GenBank/DDBJ databases">
        <authorList>
            <person name="Fulton L."/>
            <person name="Clifton S."/>
            <person name="Fulton B."/>
            <person name="Xu J."/>
            <person name="Minx P."/>
            <person name="Pepin K.H."/>
            <person name="Johnson M."/>
            <person name="Bhonagiri V."/>
            <person name="Nash W.E."/>
            <person name="Mardis E.R."/>
            <person name="Wilson R.K."/>
        </authorList>
    </citation>
    <scope>NUCLEOTIDE SEQUENCE [LARGE SCALE GENOMIC DNA]</scope>
    <source>
        <strain evidence="2 3">DSM 3989</strain>
    </source>
</reference>
<reference evidence="2 3" key="2">
    <citation type="submission" date="2008-11" db="EMBL/GenBank/DDBJ databases">
        <title>Draft genome sequence of Eubacterium biforme (DSM 3989).</title>
        <authorList>
            <person name="Sudarsanam P."/>
            <person name="Ley R."/>
            <person name="Guruge J."/>
            <person name="Turnbaugh P.J."/>
            <person name="Mahowald M."/>
            <person name="Liep D."/>
            <person name="Gordon J."/>
        </authorList>
    </citation>
    <scope>NUCLEOTIDE SEQUENCE [LARGE SCALE GENOMIC DNA]</scope>
    <source>
        <strain evidence="2 3">DSM 3989</strain>
    </source>
</reference>
<protein>
    <submittedName>
        <fullName evidence="2">DNA binding domain, excisionase family</fullName>
    </submittedName>
</protein>
<dbReference type="EMBL" id="ABYT01000052">
    <property type="protein sequence ID" value="EEC90531.1"/>
    <property type="molecule type" value="Genomic_DNA"/>
</dbReference>
<dbReference type="Proteomes" id="UP000004315">
    <property type="component" value="Unassembled WGS sequence"/>
</dbReference>
<evidence type="ECO:0000313" key="3">
    <source>
        <dbReference type="Proteomes" id="UP000004315"/>
    </source>
</evidence>
<feature type="domain" description="Helix-turn-helix" evidence="1">
    <location>
        <begin position="11"/>
        <end position="59"/>
    </location>
</feature>
<proteinExistence type="predicted"/>
<gene>
    <name evidence="2" type="ORF">EUBIFOR_00887</name>
</gene>
<dbReference type="RefSeq" id="WP_003864692.1">
    <property type="nucleotide sequence ID" value="NZ_DS996841.1"/>
</dbReference>
<dbReference type="InterPro" id="IPR010093">
    <property type="entry name" value="SinI_DNA-bd"/>
</dbReference>
<dbReference type="OrthoDB" id="9800833at2"/>
<dbReference type="GO" id="GO:0003677">
    <property type="term" value="F:DNA binding"/>
    <property type="evidence" value="ECO:0007669"/>
    <property type="project" value="InterPro"/>
</dbReference>
<keyword evidence="3" id="KW-1185">Reference proteome</keyword>
<dbReference type="NCBIfam" id="TIGR01764">
    <property type="entry name" value="excise"/>
    <property type="match status" value="1"/>
</dbReference>
<dbReference type="AlphaFoldDB" id="B7C9M9"/>
<organism evidence="2 3">
    <name type="scientific">Holdemanella biformis DSM 3989</name>
    <dbReference type="NCBI Taxonomy" id="518637"/>
    <lineage>
        <taxon>Bacteria</taxon>
        <taxon>Bacillati</taxon>
        <taxon>Bacillota</taxon>
        <taxon>Erysipelotrichia</taxon>
        <taxon>Erysipelotrichales</taxon>
        <taxon>Erysipelotrichaceae</taxon>
        <taxon>Holdemanella</taxon>
    </lineage>
</organism>
<dbReference type="InterPro" id="IPR041657">
    <property type="entry name" value="HTH_17"/>
</dbReference>
<evidence type="ECO:0000259" key="1">
    <source>
        <dbReference type="Pfam" id="PF12728"/>
    </source>
</evidence>
<dbReference type="HOGENOM" id="CLU_140176_12_1_9"/>
<comment type="caution">
    <text evidence="2">The sequence shown here is derived from an EMBL/GenBank/DDBJ whole genome shotgun (WGS) entry which is preliminary data.</text>
</comment>
<dbReference type="STRING" id="518637.EUBIFOR_00887"/>
<dbReference type="Pfam" id="PF12728">
    <property type="entry name" value="HTH_17"/>
    <property type="match status" value="1"/>
</dbReference>
<dbReference type="eggNOG" id="COG3311">
    <property type="taxonomic scope" value="Bacteria"/>
</dbReference>
<name>B7C9M9_9FIRM</name>